<reference evidence="3 4" key="2">
    <citation type="journal article" date="2008" name="Nature">
        <title>The Phaeodactylum genome reveals the evolutionary history of diatom genomes.</title>
        <authorList>
            <person name="Bowler C."/>
            <person name="Allen A.E."/>
            <person name="Badger J.H."/>
            <person name="Grimwood J."/>
            <person name="Jabbari K."/>
            <person name="Kuo A."/>
            <person name="Maheswari U."/>
            <person name="Martens C."/>
            <person name="Maumus F."/>
            <person name="Otillar R.P."/>
            <person name="Rayko E."/>
            <person name="Salamov A."/>
            <person name="Vandepoele K."/>
            <person name="Beszteri B."/>
            <person name="Gruber A."/>
            <person name="Heijde M."/>
            <person name="Katinka M."/>
            <person name="Mock T."/>
            <person name="Valentin K."/>
            <person name="Verret F."/>
            <person name="Berges J.A."/>
            <person name="Brownlee C."/>
            <person name="Cadoret J.P."/>
            <person name="Chiovitti A."/>
            <person name="Choi C.J."/>
            <person name="Coesel S."/>
            <person name="De Martino A."/>
            <person name="Detter J.C."/>
            <person name="Durkin C."/>
            <person name="Falciatore A."/>
            <person name="Fournet J."/>
            <person name="Haruta M."/>
            <person name="Huysman M.J."/>
            <person name="Jenkins B.D."/>
            <person name="Jiroutova K."/>
            <person name="Jorgensen R.E."/>
            <person name="Joubert Y."/>
            <person name="Kaplan A."/>
            <person name="Kroger N."/>
            <person name="Kroth P.G."/>
            <person name="La Roche J."/>
            <person name="Lindquist E."/>
            <person name="Lommer M."/>
            <person name="Martin-Jezequel V."/>
            <person name="Lopez P.J."/>
            <person name="Lucas S."/>
            <person name="Mangogna M."/>
            <person name="McGinnis K."/>
            <person name="Medlin L.K."/>
            <person name="Montsant A."/>
            <person name="Oudot-Le Secq M.P."/>
            <person name="Napoli C."/>
            <person name="Obornik M."/>
            <person name="Parker M.S."/>
            <person name="Petit J.L."/>
            <person name="Porcel B.M."/>
            <person name="Poulsen N."/>
            <person name="Robison M."/>
            <person name="Rychlewski L."/>
            <person name="Rynearson T.A."/>
            <person name="Schmutz J."/>
            <person name="Shapiro H."/>
            <person name="Siaut M."/>
            <person name="Stanley M."/>
            <person name="Sussman M.R."/>
            <person name="Taylor A.R."/>
            <person name="Vardi A."/>
            <person name="von Dassow P."/>
            <person name="Vyverman W."/>
            <person name="Willis A."/>
            <person name="Wyrwicz L.S."/>
            <person name="Rokhsar D.S."/>
            <person name="Weissenbach J."/>
            <person name="Armbrust E.V."/>
            <person name="Green B.R."/>
            <person name="Van de Peer Y."/>
            <person name="Grigoriev I.V."/>
        </authorList>
    </citation>
    <scope>NUCLEOTIDE SEQUENCE [LARGE SCALE GENOMIC DNA]</scope>
    <source>
        <strain evidence="3 4">CCMP1335</strain>
    </source>
</reference>
<feature type="signal peptide" evidence="2">
    <location>
        <begin position="1"/>
        <end position="30"/>
    </location>
</feature>
<dbReference type="EMBL" id="CM000650">
    <property type="protein sequence ID" value="EED88498.1"/>
    <property type="molecule type" value="Genomic_DNA"/>
</dbReference>
<feature type="chain" id="PRO_5002866525" description="PDZ domain-containing protein" evidence="2">
    <location>
        <begin position="31"/>
        <end position="278"/>
    </location>
</feature>
<feature type="coiled-coil region" evidence="1">
    <location>
        <begin position="98"/>
        <end position="129"/>
    </location>
</feature>
<dbReference type="PaxDb" id="35128-Thaps10279"/>
<dbReference type="RefSeq" id="XP_002294143.1">
    <property type="nucleotide sequence ID" value="XM_002294107.1"/>
</dbReference>
<accession>B8CDP7</accession>
<dbReference type="Proteomes" id="UP000001449">
    <property type="component" value="Chromosome 15"/>
</dbReference>
<proteinExistence type="predicted"/>
<sequence length="278" mass="31063">MSSNRAILSIIMSMVHMMTVLMQISSSIHAFSTDNSARFAVLPTSPLHYTQQRQVFTDTRRTPTTLLASNEDGNDETNKLLEKARLLREQVSSLETTKLETQQMLQQEREKVQQQKEMLQLEEDKKKSAWKERYSVEVPILKDMGEEVMESIDFPPRLKGGKSRVIAIQAPLPLGLLLGEDASIPGITSVDEVSPDGNGAKAGVQQGDILRAITACQTTMETPTWQLIAGGIGQPKTKRFMYSVDGRPLEEVMDAIVSNRMDALGRDVWLVLERMEEG</sequence>
<protein>
    <recommendedName>
        <fullName evidence="5">PDZ domain-containing protein</fullName>
    </recommendedName>
</protein>
<organism evidence="3 4">
    <name type="scientific">Thalassiosira pseudonana</name>
    <name type="common">Marine diatom</name>
    <name type="synonym">Cyclotella nana</name>
    <dbReference type="NCBI Taxonomy" id="35128"/>
    <lineage>
        <taxon>Eukaryota</taxon>
        <taxon>Sar</taxon>
        <taxon>Stramenopiles</taxon>
        <taxon>Ochrophyta</taxon>
        <taxon>Bacillariophyta</taxon>
        <taxon>Coscinodiscophyceae</taxon>
        <taxon>Thalassiosirophycidae</taxon>
        <taxon>Thalassiosirales</taxon>
        <taxon>Thalassiosiraceae</taxon>
        <taxon>Thalassiosira</taxon>
    </lineage>
</organism>
<evidence type="ECO:0000313" key="3">
    <source>
        <dbReference type="EMBL" id="EED88498.1"/>
    </source>
</evidence>
<evidence type="ECO:0000256" key="1">
    <source>
        <dbReference type="SAM" id="Coils"/>
    </source>
</evidence>
<keyword evidence="2" id="KW-0732">Signal</keyword>
<reference evidence="3 4" key="1">
    <citation type="journal article" date="2004" name="Science">
        <title>The genome of the diatom Thalassiosira pseudonana: ecology, evolution, and metabolism.</title>
        <authorList>
            <person name="Armbrust E.V."/>
            <person name="Berges J.A."/>
            <person name="Bowler C."/>
            <person name="Green B.R."/>
            <person name="Martinez D."/>
            <person name="Putnam N.H."/>
            <person name="Zhou S."/>
            <person name="Allen A.E."/>
            <person name="Apt K.E."/>
            <person name="Bechner M."/>
            <person name="Brzezinski M.A."/>
            <person name="Chaal B.K."/>
            <person name="Chiovitti A."/>
            <person name="Davis A.K."/>
            <person name="Demarest M.S."/>
            <person name="Detter J.C."/>
            <person name="Glavina T."/>
            <person name="Goodstein D."/>
            <person name="Hadi M.Z."/>
            <person name="Hellsten U."/>
            <person name="Hildebrand M."/>
            <person name="Jenkins B.D."/>
            <person name="Jurka J."/>
            <person name="Kapitonov V.V."/>
            <person name="Kroger N."/>
            <person name="Lau W.W."/>
            <person name="Lane T.W."/>
            <person name="Larimer F.W."/>
            <person name="Lippmeier J.C."/>
            <person name="Lucas S."/>
            <person name="Medina M."/>
            <person name="Montsant A."/>
            <person name="Obornik M."/>
            <person name="Parker M.S."/>
            <person name="Palenik B."/>
            <person name="Pazour G.J."/>
            <person name="Richardson P.M."/>
            <person name="Rynearson T.A."/>
            <person name="Saito M.A."/>
            <person name="Schwartz D.C."/>
            <person name="Thamatrakoln K."/>
            <person name="Valentin K."/>
            <person name="Vardi A."/>
            <person name="Wilkerson F.P."/>
            <person name="Rokhsar D.S."/>
        </authorList>
    </citation>
    <scope>NUCLEOTIDE SEQUENCE [LARGE SCALE GENOMIC DNA]</scope>
    <source>
        <strain evidence="3 4">CCMP1335</strain>
    </source>
</reference>
<dbReference type="AlphaFoldDB" id="B8CDP7"/>
<dbReference type="InParanoid" id="B8CDP7"/>
<dbReference type="eggNOG" id="ENOG502SB70">
    <property type="taxonomic scope" value="Eukaryota"/>
</dbReference>
<dbReference type="KEGG" id="tps:THAPSDRAFT_10279"/>
<name>B8CDP7_THAPS</name>
<evidence type="ECO:0000313" key="4">
    <source>
        <dbReference type="Proteomes" id="UP000001449"/>
    </source>
</evidence>
<gene>
    <name evidence="3" type="ORF">THAPSDRAFT_10279</name>
</gene>
<dbReference type="OMA" id="AWKERYS"/>
<dbReference type="GeneID" id="7443977"/>
<evidence type="ECO:0008006" key="5">
    <source>
        <dbReference type="Google" id="ProtNLM"/>
    </source>
</evidence>
<keyword evidence="4" id="KW-1185">Reference proteome</keyword>
<dbReference type="HOGENOM" id="CLU_1002827_0_0_1"/>
<evidence type="ECO:0000256" key="2">
    <source>
        <dbReference type="SAM" id="SignalP"/>
    </source>
</evidence>
<keyword evidence="1" id="KW-0175">Coiled coil</keyword>